<evidence type="ECO:0000313" key="2">
    <source>
        <dbReference type="EMBL" id="KAK0325489.1"/>
    </source>
</evidence>
<dbReference type="EMBL" id="JASUXU010000007">
    <property type="protein sequence ID" value="KAK0325489.1"/>
    <property type="molecule type" value="Genomic_DNA"/>
</dbReference>
<proteinExistence type="predicted"/>
<organism evidence="2 3">
    <name type="scientific">Friedmanniomyces endolithicus</name>
    <dbReference type="NCBI Taxonomy" id="329885"/>
    <lineage>
        <taxon>Eukaryota</taxon>
        <taxon>Fungi</taxon>
        <taxon>Dikarya</taxon>
        <taxon>Ascomycota</taxon>
        <taxon>Pezizomycotina</taxon>
        <taxon>Dothideomycetes</taxon>
        <taxon>Dothideomycetidae</taxon>
        <taxon>Mycosphaerellales</taxon>
        <taxon>Teratosphaeriaceae</taxon>
        <taxon>Friedmanniomyces</taxon>
    </lineage>
</organism>
<dbReference type="AlphaFoldDB" id="A0AAN6G0B3"/>
<reference evidence="2" key="1">
    <citation type="submission" date="2021-12" db="EMBL/GenBank/DDBJ databases">
        <title>Black yeast isolated from Biological Soil Crust.</title>
        <authorList>
            <person name="Kurbessoian T."/>
        </authorList>
    </citation>
    <scope>NUCLEOTIDE SEQUENCE</scope>
    <source>
        <strain evidence="2">CCFEE 5208</strain>
    </source>
</reference>
<evidence type="ECO:0000256" key="1">
    <source>
        <dbReference type="SAM" id="MobiDB-lite"/>
    </source>
</evidence>
<evidence type="ECO:0000313" key="3">
    <source>
        <dbReference type="Proteomes" id="UP001168146"/>
    </source>
</evidence>
<dbReference type="Proteomes" id="UP001168146">
    <property type="component" value="Unassembled WGS sequence"/>
</dbReference>
<gene>
    <name evidence="2" type="ORF">LTR82_003772</name>
</gene>
<comment type="caution">
    <text evidence="2">The sequence shown here is derived from an EMBL/GenBank/DDBJ whole genome shotgun (WGS) entry which is preliminary data.</text>
</comment>
<sequence>MPTLWALLSPRTRQTVLAATTSSGEHLPLEKLKVDITAAGATRIAPAKKRALGTESTITARRRSSDNDDDDDKDATPRQQRHQDRLHCGCGPTTRRHEGV</sequence>
<feature type="region of interest" description="Disordered" evidence="1">
    <location>
        <begin position="47"/>
        <end position="100"/>
    </location>
</feature>
<name>A0AAN6G0B3_9PEZI</name>
<protein>
    <submittedName>
        <fullName evidence="2">Uncharacterized protein</fullName>
    </submittedName>
</protein>
<accession>A0AAN6G0B3</accession>